<comment type="similarity">
    <text evidence="1 10">Belongs to the NDC80/HEC1 family.</text>
</comment>
<organism evidence="15">
    <name type="scientific">Enterobius vermicularis</name>
    <name type="common">Human pinworm</name>
    <dbReference type="NCBI Taxonomy" id="51028"/>
    <lineage>
        <taxon>Eukaryota</taxon>
        <taxon>Metazoa</taxon>
        <taxon>Ecdysozoa</taxon>
        <taxon>Nematoda</taxon>
        <taxon>Chromadorea</taxon>
        <taxon>Rhabditida</taxon>
        <taxon>Spirurina</taxon>
        <taxon>Oxyuridomorpha</taxon>
        <taxon>Oxyuroidea</taxon>
        <taxon>Oxyuridae</taxon>
        <taxon>Enterobius</taxon>
    </lineage>
</organism>
<sequence>MRRFTTGLQTPSNKYFSRPTISSVAKSASRTGRASSFFRSGPGTYNETRNLKDREVQRTMQAKVIEFLTANDFPFPNLEKMVRSPTRSDFAKIFEFIYQHLDHRYILKGKIEDEMPHLFQLLGYPVPLKPSTMQTIGASHTMHILLGAITWLIDVVRIASNLQPQELLLASDDTDGQRTSLGYGYVVKCYKQMKASSGSWTEREFKQETENFIQILEEKEDFIAMTAELTAKEKNVDDERLLLLKDQDELSKLREELETARTDLKSLEEYKERVKDAKKQIEEKKKAMLDELNSGLSRYETIKSKAVGELTSDQIRELPAKRDELKGHFQQMTIELEALEAAVCALQRELFKEGSQLRELYAGMTREFDDLRRCFDTASDSFIAKMQESSPNSSDFIEFTEEIEEHLGTLTSLVNSKVTAVEEEKMSLKQEIEKEHEQTLKREDWADEKGKATLKLDVAQNEVQALKELRSNRLHAYEELAKCEKEQQAQRRKIDNMMKDVVLDVTGKLAGVVKLCQACRLGRERMRHDESVLRCAIDEYIEKQHLLSKLNDTEPVQ</sequence>
<proteinExistence type="inferred from homology"/>
<comment type="subunit">
    <text evidence="10">Component of the NDC80 complex.</text>
</comment>
<protein>
    <recommendedName>
        <fullName evidence="10">Kinetochore protein NDC80</fullName>
    </recommendedName>
</protein>
<evidence type="ECO:0000256" key="8">
    <source>
        <dbReference type="ARBA" id="ARBA00023306"/>
    </source>
</evidence>
<reference evidence="13 14" key="2">
    <citation type="submission" date="2018-10" db="EMBL/GenBank/DDBJ databases">
        <authorList>
            <consortium name="Pathogen Informatics"/>
        </authorList>
    </citation>
    <scope>NUCLEOTIDE SEQUENCE [LARGE SCALE GENOMIC DNA]</scope>
</reference>
<dbReference type="Pfam" id="PF03801">
    <property type="entry name" value="Ndc80_HEC"/>
    <property type="match status" value="1"/>
</dbReference>
<evidence type="ECO:0000256" key="7">
    <source>
        <dbReference type="ARBA" id="ARBA00023242"/>
    </source>
</evidence>
<comment type="subcellular location">
    <subcellularLocation>
        <location evidence="10">Chromosome</location>
        <location evidence="10">Centromere</location>
        <location evidence="10">Kinetochore</location>
    </subcellularLocation>
    <subcellularLocation>
        <location evidence="10">Nucleus</location>
    </subcellularLocation>
</comment>
<evidence type="ECO:0000256" key="9">
    <source>
        <dbReference type="ARBA" id="ARBA00023328"/>
    </source>
</evidence>
<evidence type="ECO:0000259" key="12">
    <source>
        <dbReference type="Pfam" id="PF03801"/>
    </source>
</evidence>
<gene>
    <name evidence="13" type="ORF">EVEC_LOCUS7098</name>
</gene>
<feature type="domain" description="Kinetochore protein Ndc80 CH" evidence="12">
    <location>
        <begin position="29"/>
        <end position="160"/>
    </location>
</feature>
<dbReference type="Proteomes" id="UP000274131">
    <property type="component" value="Unassembled WGS sequence"/>
</dbReference>
<evidence type="ECO:0000256" key="6">
    <source>
        <dbReference type="ARBA" id="ARBA00023054"/>
    </source>
</evidence>
<keyword evidence="8 10" id="KW-0131">Cell cycle</keyword>
<dbReference type="InterPro" id="IPR055260">
    <property type="entry name" value="Ndc80_CH"/>
</dbReference>
<evidence type="ECO:0000256" key="2">
    <source>
        <dbReference type="ARBA" id="ARBA00022454"/>
    </source>
</evidence>
<dbReference type="EMBL" id="UXUI01008771">
    <property type="protein sequence ID" value="VDD92347.1"/>
    <property type="molecule type" value="Genomic_DNA"/>
</dbReference>
<evidence type="ECO:0000256" key="1">
    <source>
        <dbReference type="ARBA" id="ARBA00007050"/>
    </source>
</evidence>
<dbReference type="GO" id="GO:0031262">
    <property type="term" value="C:Ndc80 complex"/>
    <property type="evidence" value="ECO:0007669"/>
    <property type="project" value="UniProtKB-UniRule"/>
</dbReference>
<dbReference type="WBParaSite" id="EVEC_0000759601-mRNA-1">
    <property type="protein sequence ID" value="EVEC_0000759601-mRNA-1"/>
    <property type="gene ID" value="EVEC_0000759601"/>
</dbReference>
<keyword evidence="2 10" id="KW-0158">Chromosome</keyword>
<evidence type="ECO:0000256" key="10">
    <source>
        <dbReference type="RuleBase" id="RU368072"/>
    </source>
</evidence>
<dbReference type="STRING" id="51028.A0A0N4VAS9"/>
<accession>A0A0N4VAS9</accession>
<dbReference type="AlphaFoldDB" id="A0A0N4VAS9"/>
<dbReference type="InterPro" id="IPR038273">
    <property type="entry name" value="Ndc80_sf"/>
</dbReference>
<dbReference type="GO" id="GO:0051301">
    <property type="term" value="P:cell division"/>
    <property type="evidence" value="ECO:0007669"/>
    <property type="project" value="UniProtKB-UniRule"/>
</dbReference>
<keyword evidence="6 11" id="KW-0175">Coiled coil</keyword>
<keyword evidence="5 10" id="KW-0995">Kinetochore</keyword>
<dbReference type="GO" id="GO:0005634">
    <property type="term" value="C:nucleus"/>
    <property type="evidence" value="ECO:0007669"/>
    <property type="project" value="UniProtKB-SubCell"/>
</dbReference>
<dbReference type="PANTHER" id="PTHR10643">
    <property type="entry name" value="KINETOCHORE PROTEIN NDC80"/>
    <property type="match status" value="1"/>
</dbReference>
<keyword evidence="4 10" id="KW-0498">Mitosis</keyword>
<keyword evidence="14" id="KW-1185">Reference proteome</keyword>
<evidence type="ECO:0000313" key="13">
    <source>
        <dbReference type="EMBL" id="VDD92347.1"/>
    </source>
</evidence>
<keyword evidence="3 10" id="KW-0132">Cell division</keyword>
<dbReference type="PANTHER" id="PTHR10643:SF2">
    <property type="entry name" value="KINETOCHORE PROTEIN NDC80 HOMOLOG"/>
    <property type="match status" value="1"/>
</dbReference>
<comment type="function">
    <text evidence="10">Acts as a component of the essential kinetochore-associated NDC80 complex, which is required for chromosome segregation and spindle checkpoint activity.</text>
</comment>
<evidence type="ECO:0000313" key="14">
    <source>
        <dbReference type="Proteomes" id="UP000274131"/>
    </source>
</evidence>
<evidence type="ECO:0000256" key="4">
    <source>
        <dbReference type="ARBA" id="ARBA00022776"/>
    </source>
</evidence>
<feature type="coiled-coil region" evidence="11">
    <location>
        <begin position="243"/>
        <end position="291"/>
    </location>
</feature>
<keyword evidence="7 10" id="KW-0539">Nucleus</keyword>
<dbReference type="InterPro" id="IPR005550">
    <property type="entry name" value="Kinetochore_Ndc80"/>
</dbReference>
<dbReference type="GO" id="GO:0051315">
    <property type="term" value="P:attachment of mitotic spindle microtubules to kinetochore"/>
    <property type="evidence" value="ECO:0007669"/>
    <property type="project" value="UniProtKB-UniRule"/>
</dbReference>
<dbReference type="Gene3D" id="1.10.418.30">
    <property type="entry name" value="Ncd80 complex, Ncd80 subunit"/>
    <property type="match status" value="1"/>
</dbReference>
<evidence type="ECO:0000256" key="5">
    <source>
        <dbReference type="ARBA" id="ARBA00022838"/>
    </source>
</evidence>
<keyword evidence="9 10" id="KW-0137">Centromere</keyword>
<evidence type="ECO:0000313" key="15">
    <source>
        <dbReference type="WBParaSite" id="EVEC_0000759601-mRNA-1"/>
    </source>
</evidence>
<dbReference type="OrthoDB" id="7459479at2759"/>
<evidence type="ECO:0000256" key="11">
    <source>
        <dbReference type="SAM" id="Coils"/>
    </source>
</evidence>
<reference evidence="15" key="1">
    <citation type="submission" date="2017-02" db="UniProtKB">
        <authorList>
            <consortium name="WormBaseParasite"/>
        </authorList>
    </citation>
    <scope>IDENTIFICATION</scope>
</reference>
<evidence type="ECO:0000256" key="3">
    <source>
        <dbReference type="ARBA" id="ARBA00022618"/>
    </source>
</evidence>
<name>A0A0N4VAS9_ENTVE</name>
<feature type="coiled-coil region" evidence="11">
    <location>
        <begin position="418"/>
        <end position="500"/>
    </location>
</feature>